<evidence type="ECO:0000313" key="2">
    <source>
        <dbReference type="EMBL" id="SMX53631.1"/>
    </source>
</evidence>
<dbReference type="OrthoDB" id="142455at2"/>
<accession>A0A1Y6K1W0</accession>
<feature type="compositionally biased region" description="Low complexity" evidence="1">
    <location>
        <begin position="442"/>
        <end position="452"/>
    </location>
</feature>
<keyword evidence="3" id="KW-1185">Reference proteome</keyword>
<evidence type="ECO:0008006" key="4">
    <source>
        <dbReference type="Google" id="ProtNLM"/>
    </source>
</evidence>
<dbReference type="EMBL" id="LT859958">
    <property type="protein sequence ID" value="SMX53631.1"/>
    <property type="molecule type" value="Genomic_DNA"/>
</dbReference>
<dbReference type="Proteomes" id="UP000195514">
    <property type="component" value="Chromosome I"/>
</dbReference>
<protein>
    <recommendedName>
        <fullName evidence="4">Phage portal protein</fullName>
    </recommendedName>
</protein>
<name>A0A1Y6K1W0_9CHLR</name>
<feature type="region of interest" description="Disordered" evidence="1">
    <location>
        <begin position="434"/>
        <end position="467"/>
    </location>
</feature>
<dbReference type="RefSeq" id="WP_087861558.1">
    <property type="nucleotide sequence ID" value="NZ_LT859958.1"/>
</dbReference>
<dbReference type="AlphaFoldDB" id="A0A1Y6K1W0"/>
<evidence type="ECO:0000256" key="1">
    <source>
        <dbReference type="SAM" id="MobiDB-lite"/>
    </source>
</evidence>
<reference evidence="3" key="1">
    <citation type="submission" date="2017-05" db="EMBL/GenBank/DDBJ databases">
        <authorList>
            <person name="Kirkegaard R."/>
            <person name="Mcilroy J S."/>
        </authorList>
    </citation>
    <scope>NUCLEOTIDE SEQUENCE [LARGE SCALE GENOMIC DNA]</scope>
</reference>
<dbReference type="KEGG" id="abat:CFX1CAM_0565"/>
<proteinExistence type="predicted"/>
<organism evidence="2 3">
    <name type="scientific">Candidatus Brevifilum fermentans</name>
    <dbReference type="NCBI Taxonomy" id="1986204"/>
    <lineage>
        <taxon>Bacteria</taxon>
        <taxon>Bacillati</taxon>
        <taxon>Chloroflexota</taxon>
        <taxon>Anaerolineae</taxon>
        <taxon>Anaerolineales</taxon>
        <taxon>Anaerolineaceae</taxon>
        <taxon>Candidatus Brevifilum</taxon>
    </lineage>
</organism>
<sequence length="467" mass="52451">MPNRFSQFFKLLFSNSATNSTREAFEVVENDNTFFIGSRRFDETDRDRLEYNRYDVFQQCFEAWRDSPLARRIVELTSQYVVGSGFDIKCSDPKTKNFIDAFWQHPLNRMSSRVVELCDELTRTGNLFILLNTDKTGMTFVRSLPAANIDQIVSSPNDIEQPVLFITKADAELESHTYPAYIPNNDFTLPDGSFPQVVLHYAINRPAGAQWGEPDLSPILPWLKRYSAWLEDRVRLNRFRNAFLYVVTGSFVSEEARKARQVTLAATPPTPGSVLVTDASETWSVISPKLEALDASADGLALKKYIAAAVGLPMHFLAEPESATRTTAEAAGGPTFRRFEQRQQFFSWLLYDLLSVVISRRAQVDYAVSPTPELQIVGADISARDNVSHSISTVNILNAFERLYDMGLISRRELLRITYRFAGESGDIDEILAQGTGKDTRVPSPVSTTPSSKIVDPITGEPKIKTS</sequence>
<gene>
    <name evidence="2" type="ORF">CFX1CAM_0565</name>
</gene>
<evidence type="ECO:0000313" key="3">
    <source>
        <dbReference type="Proteomes" id="UP000195514"/>
    </source>
</evidence>